<comment type="caution">
    <text evidence="1">The sequence shown here is derived from an EMBL/GenBank/DDBJ whole genome shotgun (WGS) entry which is preliminary data.</text>
</comment>
<reference evidence="1 2" key="2">
    <citation type="submission" date="2020-06" db="EMBL/GenBank/DDBJ databases">
        <title>Antribacter stalactiti gen. nov., sp. nov., a new member of the family Nacardiaceae isolated from a cave.</title>
        <authorList>
            <person name="Kim I.S."/>
        </authorList>
    </citation>
    <scope>NUCLEOTIDE SEQUENCE [LARGE SCALE GENOMIC DNA]</scope>
    <source>
        <strain evidence="1 2">YC2-7</strain>
    </source>
</reference>
<protein>
    <submittedName>
        <fullName evidence="1">Uncharacterized protein</fullName>
    </submittedName>
</protein>
<name>A0A848KAU1_9NOCA</name>
<dbReference type="Proteomes" id="UP000535543">
    <property type="component" value="Unassembled WGS sequence"/>
</dbReference>
<accession>A0A848KAU1</accession>
<sequence>MSADRFCDATGIDRSEVEALGEISTADLAKFADLYERARDAREKDLNTAIDGGLGVLPRLLRPVVRKVLFS</sequence>
<keyword evidence="2" id="KW-1185">Reference proteome</keyword>
<dbReference type="RefSeq" id="WP_169585533.1">
    <property type="nucleotide sequence ID" value="NZ_VCQU01000002.1"/>
</dbReference>
<gene>
    <name evidence="1" type="ORF">FGL95_07125</name>
</gene>
<dbReference type="AlphaFoldDB" id="A0A848KAU1"/>
<organism evidence="1 2">
    <name type="scientific">Antrihabitans stalactiti</name>
    <dbReference type="NCBI Taxonomy" id="2584121"/>
    <lineage>
        <taxon>Bacteria</taxon>
        <taxon>Bacillati</taxon>
        <taxon>Actinomycetota</taxon>
        <taxon>Actinomycetes</taxon>
        <taxon>Mycobacteriales</taxon>
        <taxon>Nocardiaceae</taxon>
        <taxon>Antrihabitans</taxon>
    </lineage>
</organism>
<dbReference type="EMBL" id="VCQU01000002">
    <property type="protein sequence ID" value="NMN94806.1"/>
    <property type="molecule type" value="Genomic_DNA"/>
</dbReference>
<proteinExistence type="predicted"/>
<reference evidence="1 2" key="1">
    <citation type="submission" date="2019-05" db="EMBL/GenBank/DDBJ databases">
        <authorList>
            <person name="Lee S.D."/>
        </authorList>
    </citation>
    <scope>NUCLEOTIDE SEQUENCE [LARGE SCALE GENOMIC DNA]</scope>
    <source>
        <strain evidence="1 2">YC2-7</strain>
    </source>
</reference>
<evidence type="ECO:0000313" key="1">
    <source>
        <dbReference type="EMBL" id="NMN94806.1"/>
    </source>
</evidence>
<evidence type="ECO:0000313" key="2">
    <source>
        <dbReference type="Proteomes" id="UP000535543"/>
    </source>
</evidence>